<dbReference type="OrthoDB" id="2544694at2759"/>
<evidence type="ECO:0000256" key="2">
    <source>
        <dbReference type="ARBA" id="ARBA00010992"/>
    </source>
</evidence>
<feature type="transmembrane region" description="Helical" evidence="10">
    <location>
        <begin position="164"/>
        <end position="183"/>
    </location>
</feature>
<dbReference type="PROSITE" id="PS50850">
    <property type="entry name" value="MFS"/>
    <property type="match status" value="1"/>
</dbReference>
<feature type="transmembrane region" description="Helical" evidence="10">
    <location>
        <begin position="108"/>
        <end position="128"/>
    </location>
</feature>
<dbReference type="STRING" id="1569628.A0A316UGW6"/>
<keyword evidence="3 8" id="KW-0813">Transport</keyword>
<dbReference type="SUPFAM" id="SSF103473">
    <property type="entry name" value="MFS general substrate transporter"/>
    <property type="match status" value="1"/>
</dbReference>
<evidence type="ECO:0000313" key="12">
    <source>
        <dbReference type="EMBL" id="PWN24502.1"/>
    </source>
</evidence>
<evidence type="ECO:0000256" key="4">
    <source>
        <dbReference type="ARBA" id="ARBA00022692"/>
    </source>
</evidence>
<feature type="transmembrane region" description="Helical" evidence="10">
    <location>
        <begin position="386"/>
        <end position="412"/>
    </location>
</feature>
<dbReference type="GO" id="GO:0005351">
    <property type="term" value="F:carbohydrate:proton symporter activity"/>
    <property type="evidence" value="ECO:0007669"/>
    <property type="project" value="TreeGrafter"/>
</dbReference>
<comment type="catalytic activity">
    <reaction evidence="7">
        <text>myo-inositol(out) + H(+)(out) = myo-inositol(in) + H(+)(in)</text>
        <dbReference type="Rhea" id="RHEA:60364"/>
        <dbReference type="ChEBI" id="CHEBI:15378"/>
        <dbReference type="ChEBI" id="CHEBI:17268"/>
    </reaction>
</comment>
<evidence type="ECO:0000256" key="10">
    <source>
        <dbReference type="SAM" id="Phobius"/>
    </source>
</evidence>
<dbReference type="RefSeq" id="XP_025359114.1">
    <property type="nucleotide sequence ID" value="XM_025504850.1"/>
</dbReference>
<evidence type="ECO:0000259" key="11">
    <source>
        <dbReference type="PROSITE" id="PS50850"/>
    </source>
</evidence>
<feature type="transmembrane region" description="Helical" evidence="10">
    <location>
        <begin position="76"/>
        <end position="96"/>
    </location>
</feature>
<dbReference type="FunFam" id="1.20.1250.20:FF:000061">
    <property type="entry name" value="MFS sugar transporter"/>
    <property type="match status" value="1"/>
</dbReference>
<comment type="subcellular location">
    <subcellularLocation>
        <location evidence="1">Membrane</location>
        <topology evidence="1">Multi-pass membrane protein</topology>
    </subcellularLocation>
</comment>
<dbReference type="PANTHER" id="PTHR48022:SF68">
    <property type="entry name" value="MAJOR FACILITATOR SUPERFAMILY (MFS) PROFILE DOMAIN-CONTAINING PROTEIN-RELATED"/>
    <property type="match status" value="1"/>
</dbReference>
<protein>
    <recommendedName>
        <fullName evidence="11">Major facilitator superfamily (MFS) profile domain-containing protein</fullName>
    </recommendedName>
</protein>
<keyword evidence="4 10" id="KW-0812">Transmembrane</keyword>
<dbReference type="InterPro" id="IPR003663">
    <property type="entry name" value="Sugar/inositol_transpt"/>
</dbReference>
<sequence>MVFQLPVLTGHAITGKTLTAFVAMIASTGFLLFGYDQGVMSGLINTRQFETYFPQMTEITDPKTGRSLNDRFDSSVQGAVVAIYEIGALFGSLFVLWKGDAIGRRSSIALGSLIMTVGAVIMTASYGIAQFTVGRIITGIGNGMNTSTIPMWQSELSKAHNRGLLVLIEGALIAGGIMISYWIDFGFHFIDSSISWRFPLAFQCIFALILFFGILCLPESPRWLVKKGESAQAAQILAQQDATTVDDPVVQSTLRQLEESIFASEKLMGDFSYRELFTNGPEQNFYRASIAFIAQAFQQLSGINLITYYATSVFLSIQPDDTTARLLTCGNGTEYFAASIVALFLIDTLGRRKLMMGTAFLMSASMAILTGTVFDVQRRGIGNGGGSAIVAAIFLYFFNTCFALGWLGMTWLYPPEITPIRIRAPASAIATSSNWLFNFLIVMITPPAFATIKYQTYIIFAVLNLSFIPVIYSLFPETKRRGLEEMDVIFAEAHETSFWVPSRFMTRACYLSITKPHMTSEELDAELTKRFGSGAATAGASGAGAAGEKYAPGVEAKEHQHDDDEAAVEKQAANAGTGNNGTREPNTEASSSHSGSSH</sequence>
<dbReference type="NCBIfam" id="TIGR00879">
    <property type="entry name" value="SP"/>
    <property type="match status" value="1"/>
</dbReference>
<evidence type="ECO:0000256" key="5">
    <source>
        <dbReference type="ARBA" id="ARBA00022989"/>
    </source>
</evidence>
<dbReference type="Gene3D" id="1.20.1250.20">
    <property type="entry name" value="MFS general substrate transporter like domains"/>
    <property type="match status" value="1"/>
</dbReference>
<dbReference type="AlphaFoldDB" id="A0A316UGW6"/>
<dbReference type="InterPro" id="IPR050360">
    <property type="entry name" value="MFS_Sugar_Transporters"/>
</dbReference>
<dbReference type="GeneID" id="37026673"/>
<comment type="similarity">
    <text evidence="2 8">Belongs to the major facilitator superfamily. Sugar transporter (TC 2.A.1.1) family.</text>
</comment>
<keyword evidence="5 10" id="KW-1133">Transmembrane helix</keyword>
<dbReference type="InterPro" id="IPR036259">
    <property type="entry name" value="MFS_trans_sf"/>
</dbReference>
<feature type="transmembrane region" description="Helical" evidence="10">
    <location>
        <begin position="354"/>
        <end position="374"/>
    </location>
</feature>
<feature type="transmembrane region" description="Helical" evidence="10">
    <location>
        <begin position="457"/>
        <end position="475"/>
    </location>
</feature>
<dbReference type="InterPro" id="IPR005828">
    <property type="entry name" value="MFS_sugar_transport-like"/>
</dbReference>
<feature type="transmembrane region" description="Helical" evidence="10">
    <location>
        <begin position="195"/>
        <end position="217"/>
    </location>
</feature>
<keyword evidence="13" id="KW-1185">Reference proteome</keyword>
<gene>
    <name evidence="12" type="ORF">BDZ90DRAFT_228913</name>
</gene>
<name>A0A316UGW6_9BASI</name>
<evidence type="ECO:0000256" key="1">
    <source>
        <dbReference type="ARBA" id="ARBA00004141"/>
    </source>
</evidence>
<feature type="transmembrane region" description="Helical" evidence="10">
    <location>
        <begin position="424"/>
        <end position="445"/>
    </location>
</feature>
<proteinExistence type="inferred from homology"/>
<organism evidence="12 13">
    <name type="scientific">Jaminaea rosea</name>
    <dbReference type="NCBI Taxonomy" id="1569628"/>
    <lineage>
        <taxon>Eukaryota</taxon>
        <taxon>Fungi</taxon>
        <taxon>Dikarya</taxon>
        <taxon>Basidiomycota</taxon>
        <taxon>Ustilaginomycotina</taxon>
        <taxon>Exobasidiomycetes</taxon>
        <taxon>Microstromatales</taxon>
        <taxon>Microstromatales incertae sedis</taxon>
        <taxon>Jaminaea</taxon>
    </lineage>
</organism>
<accession>A0A316UGW6</accession>
<evidence type="ECO:0000256" key="3">
    <source>
        <dbReference type="ARBA" id="ARBA00022448"/>
    </source>
</evidence>
<dbReference type="InterPro" id="IPR020846">
    <property type="entry name" value="MFS_dom"/>
</dbReference>
<dbReference type="PANTHER" id="PTHR48022">
    <property type="entry name" value="PLASTIDIC GLUCOSE TRANSPORTER 4"/>
    <property type="match status" value="1"/>
</dbReference>
<evidence type="ECO:0000256" key="6">
    <source>
        <dbReference type="ARBA" id="ARBA00023136"/>
    </source>
</evidence>
<dbReference type="PRINTS" id="PR00171">
    <property type="entry name" value="SUGRTRNSPORT"/>
</dbReference>
<feature type="compositionally biased region" description="Polar residues" evidence="9">
    <location>
        <begin position="574"/>
        <end position="589"/>
    </location>
</feature>
<dbReference type="EMBL" id="KZ819681">
    <property type="protein sequence ID" value="PWN24502.1"/>
    <property type="molecule type" value="Genomic_DNA"/>
</dbReference>
<feature type="domain" description="Major facilitator superfamily (MFS) profile" evidence="11">
    <location>
        <begin position="22"/>
        <end position="479"/>
    </location>
</feature>
<reference evidence="12 13" key="1">
    <citation type="journal article" date="2018" name="Mol. Biol. Evol.">
        <title>Broad Genomic Sampling Reveals a Smut Pathogenic Ancestry of the Fungal Clade Ustilaginomycotina.</title>
        <authorList>
            <person name="Kijpornyongpan T."/>
            <person name="Mondo S.J."/>
            <person name="Barry K."/>
            <person name="Sandor L."/>
            <person name="Lee J."/>
            <person name="Lipzen A."/>
            <person name="Pangilinan J."/>
            <person name="LaButti K."/>
            <person name="Hainaut M."/>
            <person name="Henrissat B."/>
            <person name="Grigoriev I.V."/>
            <person name="Spatafora J.W."/>
            <person name="Aime M.C."/>
        </authorList>
    </citation>
    <scope>NUCLEOTIDE SEQUENCE [LARGE SCALE GENOMIC DNA]</scope>
    <source>
        <strain evidence="12 13">MCA 5214</strain>
    </source>
</reference>
<evidence type="ECO:0000313" key="13">
    <source>
        <dbReference type="Proteomes" id="UP000245884"/>
    </source>
</evidence>
<feature type="region of interest" description="Disordered" evidence="9">
    <location>
        <begin position="538"/>
        <end position="598"/>
    </location>
</feature>
<dbReference type="Pfam" id="PF00083">
    <property type="entry name" value="Sugar_tr"/>
    <property type="match status" value="1"/>
</dbReference>
<evidence type="ECO:0000256" key="9">
    <source>
        <dbReference type="SAM" id="MobiDB-lite"/>
    </source>
</evidence>
<dbReference type="GO" id="GO:0016020">
    <property type="term" value="C:membrane"/>
    <property type="evidence" value="ECO:0007669"/>
    <property type="project" value="UniProtKB-SubCell"/>
</dbReference>
<feature type="transmembrane region" description="Helical" evidence="10">
    <location>
        <begin position="12"/>
        <end position="35"/>
    </location>
</feature>
<evidence type="ECO:0000256" key="8">
    <source>
        <dbReference type="RuleBase" id="RU003346"/>
    </source>
</evidence>
<evidence type="ECO:0000256" key="7">
    <source>
        <dbReference type="ARBA" id="ARBA00049119"/>
    </source>
</evidence>
<keyword evidence="6 10" id="KW-0472">Membrane</keyword>
<dbReference type="Proteomes" id="UP000245884">
    <property type="component" value="Unassembled WGS sequence"/>
</dbReference>